<dbReference type="SUPFAM" id="SSF46785">
    <property type="entry name" value="Winged helix' DNA-binding domain"/>
    <property type="match status" value="1"/>
</dbReference>
<comment type="caution">
    <text evidence="3">The sequence shown here is derived from an EMBL/GenBank/DDBJ whole genome shotgun (WGS) entry which is preliminary data.</text>
</comment>
<reference evidence="3 4" key="1">
    <citation type="journal article" date="2014" name="Int. J. Syst. Evol. Microbiol.">
        <title>Solimonas terrae sp. nov., isolated from soil.</title>
        <authorList>
            <person name="Kim S.J."/>
            <person name="Moon J.Y."/>
            <person name="Weon H.Y."/>
            <person name="Ahn J.H."/>
            <person name="Chen W.M."/>
            <person name="Kwon S.W."/>
        </authorList>
    </citation>
    <scope>NUCLEOTIDE SEQUENCE [LARGE SCALE GENOMIC DNA]</scope>
    <source>
        <strain evidence="3 4">KIS83-12</strain>
    </source>
</reference>
<dbReference type="Proteomes" id="UP000472676">
    <property type="component" value="Unassembled WGS sequence"/>
</dbReference>
<proteinExistence type="predicted"/>
<gene>
    <name evidence="3" type="ORF">G7Y85_04730</name>
</gene>
<protein>
    <submittedName>
        <fullName evidence="3">PadR family transcriptional regulator</fullName>
    </submittedName>
</protein>
<evidence type="ECO:0000259" key="1">
    <source>
        <dbReference type="Pfam" id="PF03551"/>
    </source>
</evidence>
<dbReference type="Pfam" id="PF10400">
    <property type="entry name" value="Vir_act_alpha_C"/>
    <property type="match status" value="1"/>
</dbReference>
<evidence type="ECO:0000313" key="4">
    <source>
        <dbReference type="Proteomes" id="UP000472676"/>
    </source>
</evidence>
<sequence>MSLKLAVLGLLDVEPGSGYALLQRFRTSLGFFWQTTHQQLYKELHGLHEEGLVDCETVSQETRPDKKVYSLNARGAAELDALLTKAATPTKIRDPLLVKIFCGRRLGSDALRAEVESHRRKHEQTLALYRMLHEQIGKRPAAVRQRYHHPELTLRLGIRFEEAWLAWCEEIGAEL</sequence>
<dbReference type="PANTHER" id="PTHR43252:SF4">
    <property type="entry name" value="TRANSCRIPTIONAL REGULATORY PROTEIN"/>
    <property type="match status" value="1"/>
</dbReference>
<dbReference type="InterPro" id="IPR005149">
    <property type="entry name" value="Tscrpt_reg_PadR_N"/>
</dbReference>
<evidence type="ECO:0000313" key="3">
    <source>
        <dbReference type="EMBL" id="NGY04060.1"/>
    </source>
</evidence>
<name>A0A6M2BP11_9GAMM</name>
<dbReference type="InterPro" id="IPR036390">
    <property type="entry name" value="WH_DNA-bd_sf"/>
</dbReference>
<feature type="domain" description="Transcription regulator PadR N-terminal" evidence="1">
    <location>
        <begin position="7"/>
        <end position="80"/>
    </location>
</feature>
<dbReference type="PANTHER" id="PTHR43252">
    <property type="entry name" value="TRANSCRIPTIONAL REGULATOR YQJI"/>
    <property type="match status" value="1"/>
</dbReference>
<feature type="domain" description="Transcription regulator PadR C-terminal" evidence="2">
    <location>
        <begin position="92"/>
        <end position="175"/>
    </location>
</feature>
<dbReference type="RefSeq" id="WP_166252574.1">
    <property type="nucleotide sequence ID" value="NZ_JAAMOW010000002.1"/>
</dbReference>
<accession>A0A6M2BP11</accession>
<dbReference type="EMBL" id="JAAMOW010000002">
    <property type="protein sequence ID" value="NGY04060.1"/>
    <property type="molecule type" value="Genomic_DNA"/>
</dbReference>
<dbReference type="Pfam" id="PF03551">
    <property type="entry name" value="PadR"/>
    <property type="match status" value="1"/>
</dbReference>
<dbReference type="Gene3D" id="1.10.10.10">
    <property type="entry name" value="Winged helix-like DNA-binding domain superfamily/Winged helix DNA-binding domain"/>
    <property type="match status" value="1"/>
</dbReference>
<dbReference type="Gene3D" id="6.10.140.190">
    <property type="match status" value="1"/>
</dbReference>
<dbReference type="InterPro" id="IPR018309">
    <property type="entry name" value="Tscrpt_reg_PadR_C"/>
</dbReference>
<dbReference type="InterPro" id="IPR036388">
    <property type="entry name" value="WH-like_DNA-bd_sf"/>
</dbReference>
<evidence type="ECO:0000259" key="2">
    <source>
        <dbReference type="Pfam" id="PF10400"/>
    </source>
</evidence>
<dbReference type="AlphaFoldDB" id="A0A6M2BP11"/>
<organism evidence="3 4">
    <name type="scientific">Solimonas terrae</name>
    <dbReference type="NCBI Taxonomy" id="1396819"/>
    <lineage>
        <taxon>Bacteria</taxon>
        <taxon>Pseudomonadati</taxon>
        <taxon>Pseudomonadota</taxon>
        <taxon>Gammaproteobacteria</taxon>
        <taxon>Nevskiales</taxon>
        <taxon>Nevskiaceae</taxon>
        <taxon>Solimonas</taxon>
    </lineage>
</organism>
<keyword evidence="4" id="KW-1185">Reference proteome</keyword>